<organism evidence="4 5">
    <name type="scientific">Anaerobacillus alkaliphilus</name>
    <dbReference type="NCBI Taxonomy" id="1548597"/>
    <lineage>
        <taxon>Bacteria</taxon>
        <taxon>Bacillati</taxon>
        <taxon>Bacillota</taxon>
        <taxon>Bacilli</taxon>
        <taxon>Bacillales</taxon>
        <taxon>Bacillaceae</taxon>
        <taxon>Anaerobacillus</taxon>
    </lineage>
</organism>
<gene>
    <name evidence="4" type="ORF">DS745_07265</name>
</gene>
<keyword evidence="1 2" id="KW-0732">Signal</keyword>
<dbReference type="InterPro" id="IPR001119">
    <property type="entry name" value="SLH_dom"/>
</dbReference>
<dbReference type="PANTHER" id="PTHR43405">
    <property type="entry name" value="GLYCOSYL HYDROLASE DIGH"/>
    <property type="match status" value="1"/>
</dbReference>
<reference evidence="4 5" key="1">
    <citation type="journal article" date="2019" name="Int. J. Syst. Evol. Microbiol.">
        <title>Anaerobacillus alkaliphilus sp. nov., a novel alkaliphilic and moderately halophilic bacterium.</title>
        <authorList>
            <person name="Borsodi A.K."/>
            <person name="Aszalos J.M."/>
            <person name="Bihari P."/>
            <person name="Nagy I."/>
            <person name="Schumann P."/>
            <person name="Sproer C."/>
            <person name="Kovacs A.L."/>
            <person name="Boka K."/>
            <person name="Dobosy P."/>
            <person name="Ovari M."/>
            <person name="Szili-Kovacs T."/>
            <person name="Toth E."/>
        </authorList>
    </citation>
    <scope>NUCLEOTIDE SEQUENCE [LARGE SCALE GENOMIC DNA]</scope>
    <source>
        <strain evidence="4 5">B16-10</strain>
    </source>
</reference>
<name>A0A4Q0VV43_9BACI</name>
<dbReference type="OrthoDB" id="9760892at2"/>
<dbReference type="InterPro" id="IPR052177">
    <property type="entry name" value="Divisome_Glycosyl_Hydrolase"/>
</dbReference>
<dbReference type="PROSITE" id="PS51272">
    <property type="entry name" value="SLH"/>
    <property type="match status" value="3"/>
</dbReference>
<feature type="chain" id="PRO_5020324276" description="SLH domain-containing protein" evidence="2">
    <location>
        <begin position="30"/>
        <end position="1621"/>
    </location>
</feature>
<keyword evidence="5" id="KW-1185">Reference proteome</keyword>
<dbReference type="Pfam" id="PF00395">
    <property type="entry name" value="SLH"/>
    <property type="match status" value="3"/>
</dbReference>
<dbReference type="Gene3D" id="3.20.20.80">
    <property type="entry name" value="Glycosidases"/>
    <property type="match status" value="1"/>
</dbReference>
<dbReference type="Proteomes" id="UP000290649">
    <property type="component" value="Unassembled WGS sequence"/>
</dbReference>
<comment type="caution">
    <text evidence="4">The sequence shown here is derived from an EMBL/GenBank/DDBJ whole genome shotgun (WGS) entry which is preliminary data.</text>
</comment>
<feature type="domain" description="SLH" evidence="3">
    <location>
        <begin position="1442"/>
        <end position="1501"/>
    </location>
</feature>
<feature type="domain" description="SLH" evidence="3">
    <location>
        <begin position="1502"/>
        <end position="1565"/>
    </location>
</feature>
<evidence type="ECO:0000256" key="2">
    <source>
        <dbReference type="SAM" id="SignalP"/>
    </source>
</evidence>
<feature type="domain" description="SLH" evidence="3">
    <location>
        <begin position="1568"/>
        <end position="1621"/>
    </location>
</feature>
<dbReference type="Pfam" id="PF02638">
    <property type="entry name" value="GHL10"/>
    <property type="match status" value="1"/>
</dbReference>
<sequence>MISRKFRKMINIMIIFVMMVGYLPMNATAEEFDEAEAEEQVEEVAITETLQAHVYQADGETIAYSLNLDLVNPDARQAGKFTLYTWEKGLHTKTEGYGVAVAIENGVVTQVIDGRNVVQDSMMIPGKGFVLYAWEPSTSAENPRGVLKDHFQVGKKVSLEGYEIPNLPEKAVVAATKEVIEVTGVNVARTENNAVVYTREHGSKTGTGDWGIEVVVSKNKVIEIVNGINHQFNNANIPVDGYVLSVRNADLRTKLLANFKVGDEIRLHGVTIPEVKEEKGVLLQNGTLIEVGQINGTRPAGTVVLYDAKHGLTTGTGDWGVEVVVENGVVKEVINALTNDTSRKNNAHIPINGYVLSAIDPSGSTTLRNQLANSFKVGDKVELLNIELPKPYGVVTPNNKRSLLSGVNVNRDADTLVLYTAAFGMTTKTGNWGVEVIVQDGIVTEIVNGATSEGNRNNSAIPINGYVLSAHGTKRAVLTDNFKVGDEVKLEGITLPPSVAAISNGENRVIITDNNRNRNADELILYTSDFGLTTGTGPWGVEIVVDGGEVIQVVNGLEGDHSNNAVIPMNGYVLSAIDRSGSMQLRNQLLNHFKVGDKVELQGFVYDPRTELTKVANAIDPTPENNPGGAIYDGYRGPNQLIVYTPQYGKKTTGTNIYGTEIVVVDGYIVDKGGYNKEIPENGFVVSGHGVARDWLNQNTVVGAKVEYDRETKEVKIIVDGEVYLRIAQIAYEEAKVSFDNAVTKFYDIDEAKAEAALEVVKQKLDHAKSVVETDELTGINLAREANVLAQKAYYLTIESIPVEGRGVWHRPMEKTLADVQKTLDKFQQANINLLYLETFYHGYVIYPSEVAEQRPEFAGVDILQMFIDEAKKRDIEVHLWVENFYVGHTTFTPNSPILAKNPHWEALNTKLERPSTREVGYIFMNPAHPEVRDFLSELYQEMITKYDVPGLQLDYIRYPNGGFGNDYSYDDYSRNVFKEEYGMDPLEIPSRDHEMKKKWDQWRQNNITTFVERIHRELKEINPDVALSTAIFPQVSDAINGKMQDWPLWVEKGYLDVIAPMAYYTSPQQVKDDVTFMHNLMENKTVNYAGIAPYLKLTPKDIVQQVIGVREAGAHGVVMFDSKSFFDDMLNALSDGPFRTKAIVPDTDVQKSVERMLENIQTKMETIYVARDAMTASEHEAVEKALAELLSVTDYTIDSELKKLEGKFQKLISEVGSLVANQEVTKRIQEDLEYTLYLVTYKRWNAFGQEPNQQDPGTNPPPVYNPTPSVKIEFSQADIQSRVKEGKVSLKVGNSVILPGNVGTLAEIVELENEFVKLEIPKEVLVSLGKLADGKIELSLEKVAKDSLKLSKEKHVTTKVAGDAVTLELFVKGQNGQTHKLTSFEKPVKITLAVDPNAKKKFVGVYYLGKDGSLEYQRGNIVEGTITATVSHFSTFAVLEYERVYTDVPTTHWAFQVIQELSAKHVVKGINDDQFAPTRNVTRAEFAALLVRALGLPEAKEAVSFADVAQTKWYSKEISAASAAGIVKGKGENKFAPEDLITREEMAVMIVRAYEYKTGKKAVASGAVSFNDAANVSSWAKEYVAIAAKLSLIQGNDGKFRPTEHANRAESAQVIFNLLQ</sequence>
<protein>
    <recommendedName>
        <fullName evidence="3">SLH domain-containing protein</fullName>
    </recommendedName>
</protein>
<dbReference type="InterPro" id="IPR017853">
    <property type="entry name" value="GH"/>
</dbReference>
<evidence type="ECO:0000256" key="1">
    <source>
        <dbReference type="ARBA" id="ARBA00022729"/>
    </source>
</evidence>
<dbReference type="InterPro" id="IPR003790">
    <property type="entry name" value="GHL10"/>
</dbReference>
<proteinExistence type="predicted"/>
<evidence type="ECO:0000259" key="3">
    <source>
        <dbReference type="PROSITE" id="PS51272"/>
    </source>
</evidence>
<accession>A0A4Q0VV43</accession>
<dbReference type="RefSeq" id="WP_129077601.1">
    <property type="nucleotide sequence ID" value="NZ_QOUX01000026.1"/>
</dbReference>
<feature type="signal peptide" evidence="2">
    <location>
        <begin position="1"/>
        <end position="29"/>
    </location>
</feature>
<dbReference type="PANTHER" id="PTHR43405:SF1">
    <property type="entry name" value="GLYCOSYL HYDROLASE DIGH"/>
    <property type="match status" value="1"/>
</dbReference>
<dbReference type="EMBL" id="QOUX01000026">
    <property type="protein sequence ID" value="RXJ02186.1"/>
    <property type="molecule type" value="Genomic_DNA"/>
</dbReference>
<dbReference type="SUPFAM" id="SSF51445">
    <property type="entry name" value="(Trans)glycosidases"/>
    <property type="match status" value="1"/>
</dbReference>
<evidence type="ECO:0000313" key="4">
    <source>
        <dbReference type="EMBL" id="RXJ02186.1"/>
    </source>
</evidence>
<evidence type="ECO:0000313" key="5">
    <source>
        <dbReference type="Proteomes" id="UP000290649"/>
    </source>
</evidence>